<dbReference type="InterPro" id="IPR029479">
    <property type="entry name" value="Nitroreductase"/>
</dbReference>
<keyword evidence="3" id="KW-0285">Flavoprotein</keyword>
<accession>A0A7J4JTX3</accession>
<evidence type="ECO:0000256" key="3">
    <source>
        <dbReference type="ARBA" id="ARBA00022630"/>
    </source>
</evidence>
<protein>
    <submittedName>
        <fullName evidence="8">Nitroreductase family protein</fullName>
    </submittedName>
</protein>
<dbReference type="AlphaFoldDB" id="A0A7J4JTX3"/>
<evidence type="ECO:0000256" key="4">
    <source>
        <dbReference type="ARBA" id="ARBA00022643"/>
    </source>
</evidence>
<dbReference type="EMBL" id="DUFW01000004">
    <property type="protein sequence ID" value="HIH21108.1"/>
    <property type="molecule type" value="Genomic_DNA"/>
</dbReference>
<dbReference type="Pfam" id="PF00881">
    <property type="entry name" value="Nitroreductase"/>
    <property type="match status" value="2"/>
</dbReference>
<name>A0A7J4JTX3_9ARCH</name>
<feature type="domain" description="Nitroreductase" evidence="6">
    <location>
        <begin position="65"/>
        <end position="152"/>
    </location>
</feature>
<evidence type="ECO:0000313" key="7">
    <source>
        <dbReference type="EMBL" id="HIH21108.1"/>
    </source>
</evidence>
<keyword evidence="4" id="KW-0288">FMN</keyword>
<evidence type="ECO:0000313" key="9">
    <source>
        <dbReference type="Proteomes" id="UP000590964"/>
    </source>
</evidence>
<evidence type="ECO:0000256" key="1">
    <source>
        <dbReference type="ARBA" id="ARBA00001917"/>
    </source>
</evidence>
<dbReference type="SUPFAM" id="SSF55469">
    <property type="entry name" value="FMN-dependent nitroreductase-like"/>
    <property type="match status" value="1"/>
</dbReference>
<evidence type="ECO:0000313" key="8">
    <source>
        <dbReference type="EMBL" id="MBS3057923.1"/>
    </source>
</evidence>
<dbReference type="Proteomes" id="UP000590964">
    <property type="component" value="Unassembled WGS sequence"/>
</dbReference>
<gene>
    <name evidence="7" type="ORF">HA222_00395</name>
    <name evidence="8" type="ORF">J4478_00805</name>
</gene>
<reference evidence="8" key="2">
    <citation type="submission" date="2021-03" db="EMBL/GenBank/DDBJ databases">
        <authorList>
            <person name="Jaffe A."/>
        </authorList>
    </citation>
    <scope>NUCLEOTIDE SEQUENCE</scope>
    <source>
        <strain evidence="8">RIFCSPLOWO2_01_FULL_43_13</strain>
    </source>
</reference>
<dbReference type="EMBL" id="JAGVWB010000005">
    <property type="protein sequence ID" value="MBS3057923.1"/>
    <property type="molecule type" value="Genomic_DNA"/>
</dbReference>
<dbReference type="Gene3D" id="3.40.109.10">
    <property type="entry name" value="NADH Oxidase"/>
    <property type="match status" value="1"/>
</dbReference>
<reference evidence="7" key="1">
    <citation type="journal article" date="2020" name="bioRxiv">
        <title>A rank-normalized archaeal taxonomy based on genome phylogeny resolves widespread incomplete and uneven classifications.</title>
        <authorList>
            <person name="Rinke C."/>
            <person name="Chuvochina M."/>
            <person name="Mussig A.J."/>
            <person name="Chaumeil P.-A."/>
            <person name="Waite D.W."/>
            <person name="Whitman W.B."/>
            <person name="Parks D.H."/>
            <person name="Hugenholtz P."/>
        </authorList>
    </citation>
    <scope>NUCLEOTIDE SEQUENCE</scope>
    <source>
        <strain evidence="7">UBA10191</strain>
    </source>
</reference>
<dbReference type="GO" id="GO:0016491">
    <property type="term" value="F:oxidoreductase activity"/>
    <property type="evidence" value="ECO:0007669"/>
    <property type="project" value="UniProtKB-KW"/>
</dbReference>
<sequence length="174" mass="19844">MELQEAIRERRSVRKWLEKKIPEKTINQLIDAASWAPSSCNRQAVKILAVQEKEGREFLGRITNGGVGFAHKAPLLLLFMADSRVYSLPVERHTPYLDCAAAIQNLLLKAHELGLGAVWLNWCLNQKSEAETYKRFKIPAYFTICSLVAAGYPAIKAEDIPRKPLEQFFVREKF</sequence>
<dbReference type="PANTHER" id="PTHR43673">
    <property type="entry name" value="NAD(P)H NITROREDUCTASE YDGI-RELATED"/>
    <property type="match status" value="1"/>
</dbReference>
<keyword evidence="5" id="KW-0560">Oxidoreductase</keyword>
<organism evidence="7 9">
    <name type="scientific">Candidatus Iainarchaeum sp</name>
    <dbReference type="NCBI Taxonomy" id="3101447"/>
    <lineage>
        <taxon>Archaea</taxon>
        <taxon>Candidatus Iainarchaeota</taxon>
        <taxon>Candidatus Iainarchaeia</taxon>
        <taxon>Candidatus Iainarchaeales</taxon>
        <taxon>Candidatus Iainarchaeaceae</taxon>
        <taxon>Candidatus Iainarchaeum</taxon>
    </lineage>
</organism>
<comment type="caution">
    <text evidence="7">The sequence shown here is derived from an EMBL/GenBank/DDBJ whole genome shotgun (WGS) entry which is preliminary data.</text>
</comment>
<proteinExistence type="inferred from homology"/>
<evidence type="ECO:0000256" key="2">
    <source>
        <dbReference type="ARBA" id="ARBA00007118"/>
    </source>
</evidence>
<comment type="cofactor">
    <cofactor evidence="1">
        <name>FMN</name>
        <dbReference type="ChEBI" id="CHEBI:58210"/>
    </cofactor>
</comment>
<reference evidence="8" key="3">
    <citation type="submission" date="2021-05" db="EMBL/GenBank/DDBJ databases">
        <title>Protein family content uncovers lineage relationships and bacterial pathway maintenance mechanisms in DPANN archaea.</title>
        <authorList>
            <person name="Castelle C.J."/>
            <person name="Meheust R."/>
            <person name="Jaffe A.L."/>
            <person name="Seitz K."/>
            <person name="Gong X."/>
            <person name="Baker B.J."/>
            <person name="Banfield J.F."/>
        </authorList>
    </citation>
    <scope>NUCLEOTIDE SEQUENCE</scope>
    <source>
        <strain evidence="8">RIFCSPLOWO2_01_FULL_43_13</strain>
    </source>
</reference>
<dbReference type="CDD" id="cd02062">
    <property type="entry name" value="Nitro_FMN_reductase"/>
    <property type="match status" value="1"/>
</dbReference>
<dbReference type="Proteomes" id="UP000680185">
    <property type="component" value="Unassembled WGS sequence"/>
</dbReference>
<evidence type="ECO:0000256" key="5">
    <source>
        <dbReference type="ARBA" id="ARBA00023002"/>
    </source>
</evidence>
<evidence type="ECO:0000259" key="6">
    <source>
        <dbReference type="Pfam" id="PF00881"/>
    </source>
</evidence>
<feature type="domain" description="Nitroreductase" evidence="6">
    <location>
        <begin position="7"/>
        <end position="59"/>
    </location>
</feature>
<dbReference type="InterPro" id="IPR000415">
    <property type="entry name" value="Nitroreductase-like"/>
</dbReference>
<comment type="similarity">
    <text evidence="2">Belongs to the nitroreductase family.</text>
</comment>
<dbReference type="PANTHER" id="PTHR43673:SF2">
    <property type="entry name" value="NITROREDUCTASE"/>
    <property type="match status" value="1"/>
</dbReference>